<proteinExistence type="predicted"/>
<comment type="caution">
    <text evidence="2">The sequence shown here is derived from an EMBL/GenBank/DDBJ whole genome shotgun (WGS) entry which is preliminary data.</text>
</comment>
<dbReference type="AlphaFoldDB" id="A0A1Q5TMG7"/>
<sequence length="458" mass="52811">MNPNQRDKSPFSRHFSMESVQPEILDQIVVLKKRKIAIQDRIKDGRKEWRAQASFDMVFWTQAVKIEELELKRHDIDRRISISMSGVSESQWRDTPQAQRIFEQTRASEQTKRSYEKRIEQFGHQRNPIRATFMRLFTTSKLGLDISTTGAGARNPQEQSKFREALIESHQAKQPVTDYLWCPIMGEYLDDDAVIAGHLFPWKHGQKNMDAIFGEQAEPELFSPRNGLLIAQHIEKVLDIGKLAIVPYISESTGFCLDNIKSWIANQQREYQVKILDPKWDRLDTRIYSFSSLTFRDLDGRKLQFLSSFRPAARYVYFHYCIQVLRLAWQHNEAKSGRKAADALKDENGKPFWGTPGRYLPKNMLLAFVEELGHEYKSLLDGAASIKKGDSDLLLNIAANQSMNQLESKLFSLNPVQKLFFACAPMPLWVVSLWCDESLDEKKNVLEAGAEEFDGCPL</sequence>
<name>A0A1Q5TMG7_9EURO</name>
<organism evidence="2 3">
    <name type="scientific">Penicillium subrubescens</name>
    <dbReference type="NCBI Taxonomy" id="1316194"/>
    <lineage>
        <taxon>Eukaryota</taxon>
        <taxon>Fungi</taxon>
        <taxon>Dikarya</taxon>
        <taxon>Ascomycota</taxon>
        <taxon>Pezizomycotina</taxon>
        <taxon>Eurotiomycetes</taxon>
        <taxon>Eurotiomycetidae</taxon>
        <taxon>Eurotiales</taxon>
        <taxon>Aspergillaceae</taxon>
        <taxon>Penicillium</taxon>
    </lineage>
</organism>
<protein>
    <recommendedName>
        <fullName evidence="1">HNH nuclease domain-containing protein</fullName>
    </recommendedName>
</protein>
<evidence type="ECO:0000313" key="3">
    <source>
        <dbReference type="Proteomes" id="UP000186955"/>
    </source>
</evidence>
<dbReference type="Pfam" id="PF13391">
    <property type="entry name" value="HNH_2"/>
    <property type="match status" value="1"/>
</dbReference>
<gene>
    <name evidence="2" type="ORF">PENSUB_7394</name>
</gene>
<evidence type="ECO:0000313" key="2">
    <source>
        <dbReference type="EMBL" id="OKP01404.1"/>
    </source>
</evidence>
<evidence type="ECO:0000259" key="1">
    <source>
        <dbReference type="Pfam" id="PF13391"/>
    </source>
</evidence>
<dbReference type="EMBL" id="MNBE01000639">
    <property type="protein sequence ID" value="OKP01404.1"/>
    <property type="molecule type" value="Genomic_DNA"/>
</dbReference>
<dbReference type="Proteomes" id="UP000186955">
    <property type="component" value="Unassembled WGS sequence"/>
</dbReference>
<keyword evidence="3" id="KW-1185">Reference proteome</keyword>
<dbReference type="STRING" id="1316194.A0A1Q5TMG7"/>
<accession>A0A1Q5TMG7</accession>
<dbReference type="InterPro" id="IPR003615">
    <property type="entry name" value="HNH_nuc"/>
</dbReference>
<feature type="domain" description="HNH nuclease" evidence="1">
    <location>
        <begin position="182"/>
        <end position="246"/>
    </location>
</feature>
<reference evidence="2 3" key="1">
    <citation type="submission" date="2016-10" db="EMBL/GenBank/DDBJ databases">
        <title>Genome sequence of the ascomycete fungus Penicillium subrubescens.</title>
        <authorList>
            <person name="De Vries R.P."/>
            <person name="Peng M."/>
            <person name="Dilokpimol A."/>
            <person name="Hilden K."/>
            <person name="Makela M.R."/>
            <person name="Grigoriev I."/>
            <person name="Riley R."/>
            <person name="Granchi Z."/>
        </authorList>
    </citation>
    <scope>NUCLEOTIDE SEQUENCE [LARGE SCALE GENOMIC DNA]</scope>
    <source>
        <strain evidence="2 3">CBS 132785</strain>
    </source>
</reference>